<protein>
    <submittedName>
        <fullName evidence="1">Uncharacterized protein</fullName>
    </submittedName>
</protein>
<dbReference type="Proteomes" id="UP000188318">
    <property type="component" value="Unassembled WGS sequence"/>
</dbReference>
<gene>
    <name evidence="1" type="ORF">ASPCADRAFT_134399</name>
</gene>
<keyword evidence="2" id="KW-1185">Reference proteome</keyword>
<dbReference type="EMBL" id="KV907511">
    <property type="protein sequence ID" value="OOF91393.1"/>
    <property type="molecule type" value="Genomic_DNA"/>
</dbReference>
<dbReference type="AlphaFoldDB" id="A0A1R3RA97"/>
<evidence type="ECO:0000313" key="2">
    <source>
        <dbReference type="Proteomes" id="UP000188318"/>
    </source>
</evidence>
<reference evidence="2" key="1">
    <citation type="journal article" date="2017" name="Genome Biol.">
        <title>Comparative genomics reveals high biological diversity and specific adaptations in the industrially and medically important fungal genus Aspergillus.</title>
        <authorList>
            <person name="de Vries R.P."/>
            <person name="Riley R."/>
            <person name="Wiebenga A."/>
            <person name="Aguilar-Osorio G."/>
            <person name="Amillis S."/>
            <person name="Uchima C.A."/>
            <person name="Anderluh G."/>
            <person name="Asadollahi M."/>
            <person name="Askin M."/>
            <person name="Barry K."/>
            <person name="Battaglia E."/>
            <person name="Bayram O."/>
            <person name="Benocci T."/>
            <person name="Braus-Stromeyer S.A."/>
            <person name="Caldana C."/>
            <person name="Canovas D."/>
            <person name="Cerqueira G.C."/>
            <person name="Chen F."/>
            <person name="Chen W."/>
            <person name="Choi C."/>
            <person name="Clum A."/>
            <person name="Dos Santos R.A."/>
            <person name="Damasio A.R."/>
            <person name="Diallinas G."/>
            <person name="Emri T."/>
            <person name="Fekete E."/>
            <person name="Flipphi M."/>
            <person name="Freyberg S."/>
            <person name="Gallo A."/>
            <person name="Gournas C."/>
            <person name="Habgood R."/>
            <person name="Hainaut M."/>
            <person name="Harispe M.L."/>
            <person name="Henrissat B."/>
            <person name="Hilden K.S."/>
            <person name="Hope R."/>
            <person name="Hossain A."/>
            <person name="Karabika E."/>
            <person name="Karaffa L."/>
            <person name="Karanyi Z."/>
            <person name="Krasevec N."/>
            <person name="Kuo A."/>
            <person name="Kusch H."/>
            <person name="LaButti K."/>
            <person name="Lagendijk E.L."/>
            <person name="Lapidus A."/>
            <person name="Levasseur A."/>
            <person name="Lindquist E."/>
            <person name="Lipzen A."/>
            <person name="Logrieco A.F."/>
            <person name="MacCabe A."/>
            <person name="Maekelae M.R."/>
            <person name="Malavazi I."/>
            <person name="Melin P."/>
            <person name="Meyer V."/>
            <person name="Mielnichuk N."/>
            <person name="Miskei M."/>
            <person name="Molnar A.P."/>
            <person name="Mule G."/>
            <person name="Ngan C.Y."/>
            <person name="Orejas M."/>
            <person name="Orosz E."/>
            <person name="Ouedraogo J.P."/>
            <person name="Overkamp K.M."/>
            <person name="Park H.-S."/>
            <person name="Perrone G."/>
            <person name="Piumi F."/>
            <person name="Punt P.J."/>
            <person name="Ram A.F."/>
            <person name="Ramon A."/>
            <person name="Rauscher S."/>
            <person name="Record E."/>
            <person name="Riano-Pachon D.M."/>
            <person name="Robert V."/>
            <person name="Roehrig J."/>
            <person name="Ruller R."/>
            <person name="Salamov A."/>
            <person name="Salih N.S."/>
            <person name="Samson R.A."/>
            <person name="Sandor E."/>
            <person name="Sanguinetti M."/>
            <person name="Schuetze T."/>
            <person name="Sepcic K."/>
            <person name="Shelest E."/>
            <person name="Sherlock G."/>
            <person name="Sophianopoulou V."/>
            <person name="Squina F.M."/>
            <person name="Sun H."/>
            <person name="Susca A."/>
            <person name="Todd R.B."/>
            <person name="Tsang A."/>
            <person name="Unkles S.E."/>
            <person name="van de Wiele N."/>
            <person name="van Rossen-Uffink D."/>
            <person name="Oliveira J.V."/>
            <person name="Vesth T.C."/>
            <person name="Visser J."/>
            <person name="Yu J.-H."/>
            <person name="Zhou M."/>
            <person name="Andersen M.R."/>
            <person name="Archer D.B."/>
            <person name="Baker S.E."/>
            <person name="Benoit I."/>
            <person name="Brakhage A.A."/>
            <person name="Braus G.H."/>
            <person name="Fischer R."/>
            <person name="Frisvad J.C."/>
            <person name="Goldman G.H."/>
            <person name="Houbraken J."/>
            <person name="Oakley B."/>
            <person name="Pocsi I."/>
            <person name="Scazzocchio C."/>
            <person name="Seiboth B."/>
            <person name="vanKuyk P.A."/>
            <person name="Wortman J."/>
            <person name="Dyer P.S."/>
            <person name="Grigoriev I.V."/>
        </authorList>
    </citation>
    <scope>NUCLEOTIDE SEQUENCE [LARGE SCALE GENOMIC DNA]</scope>
    <source>
        <strain evidence="2">ITEM 5010</strain>
    </source>
</reference>
<sequence>MLGQGAQDMIGQDQTIIGRAAVAAARMAEEGNAPSRYWVVEMTDIVKLGRDEWHQ</sequence>
<dbReference type="STRING" id="602072.A0A1R3RA97"/>
<accession>A0A1R3RA97</accession>
<proteinExistence type="predicted"/>
<name>A0A1R3RA97_ASPC5</name>
<dbReference type="VEuPathDB" id="FungiDB:ASPCADRAFT_134399"/>
<organism evidence="1 2">
    <name type="scientific">Aspergillus carbonarius (strain ITEM 5010)</name>
    <dbReference type="NCBI Taxonomy" id="602072"/>
    <lineage>
        <taxon>Eukaryota</taxon>
        <taxon>Fungi</taxon>
        <taxon>Dikarya</taxon>
        <taxon>Ascomycota</taxon>
        <taxon>Pezizomycotina</taxon>
        <taxon>Eurotiomycetes</taxon>
        <taxon>Eurotiomycetidae</taxon>
        <taxon>Eurotiales</taxon>
        <taxon>Aspergillaceae</taxon>
        <taxon>Aspergillus</taxon>
        <taxon>Aspergillus subgen. Circumdati</taxon>
    </lineage>
</organism>
<evidence type="ECO:0000313" key="1">
    <source>
        <dbReference type="EMBL" id="OOF91393.1"/>
    </source>
</evidence>